<sequence>MGHPLPENALFMNEDVREILHNRIVIVLGDSIQRSVYKDLVCLYSEGDSRYLTDAELRRKGEDTFLKDVLLAGGKAEGKTNGIDYREVREFRGNGSTRIRYYFITRCYNEYVESVLNELRALGPDVIIINSTFWDIHLYGEQGKKQFQPNLSQLCRAVSWIPSKPLFIWSSALPLAKYCKGGFLRQGFKTLPLQDIVKANQIAREVIESYPEFYYLDLFYNLPKYSIFEQATDGIHWGFKAHRKMSNSILTVVCHHWKICFPVVGEP</sequence>
<evidence type="ECO:0000313" key="3">
    <source>
        <dbReference type="Proteomes" id="UP000001593"/>
    </source>
</evidence>
<name>A7SCU9_NEMVE</name>
<dbReference type="AlphaFoldDB" id="A7SCU9"/>
<dbReference type="Gene3D" id="3.40.50.1110">
    <property type="entry name" value="SGNH hydrolase"/>
    <property type="match status" value="1"/>
</dbReference>
<dbReference type="STRING" id="45351.A7SCU9"/>
<dbReference type="OMA" id="IAHRKIT"/>
<comment type="similarity">
    <text evidence="1">Belongs to the PC-esterase family.</text>
</comment>
<dbReference type="PANTHER" id="PTHR14469:SF0">
    <property type="entry name" value="FAMILY WITH SEQUENCE SIMILARITY 113"/>
    <property type="match status" value="1"/>
</dbReference>
<gene>
    <name evidence="2" type="ORF">NEMVEDRAFT_v1g113662</name>
</gene>
<evidence type="ECO:0000313" key="2">
    <source>
        <dbReference type="EMBL" id="EDO38463.1"/>
    </source>
</evidence>
<organism evidence="2 3">
    <name type="scientific">Nematostella vectensis</name>
    <name type="common">Starlet sea anemone</name>
    <dbReference type="NCBI Taxonomy" id="45351"/>
    <lineage>
        <taxon>Eukaryota</taxon>
        <taxon>Metazoa</taxon>
        <taxon>Cnidaria</taxon>
        <taxon>Anthozoa</taxon>
        <taxon>Hexacorallia</taxon>
        <taxon>Actiniaria</taxon>
        <taxon>Edwardsiidae</taxon>
        <taxon>Nematostella</taxon>
    </lineage>
</organism>
<dbReference type="HOGENOM" id="CLU_087156_0_0_1"/>
<dbReference type="eggNOG" id="ENOG502QVBZ">
    <property type="taxonomic scope" value="Eukaryota"/>
</dbReference>
<dbReference type="SUPFAM" id="SSF52266">
    <property type="entry name" value="SGNH hydrolase"/>
    <property type="match status" value="1"/>
</dbReference>
<dbReference type="EMBL" id="DS469625">
    <property type="protein sequence ID" value="EDO38463.1"/>
    <property type="molecule type" value="Genomic_DNA"/>
</dbReference>
<reference evidence="2 3" key="1">
    <citation type="journal article" date="2007" name="Science">
        <title>Sea anemone genome reveals ancestral eumetazoan gene repertoire and genomic organization.</title>
        <authorList>
            <person name="Putnam N.H."/>
            <person name="Srivastava M."/>
            <person name="Hellsten U."/>
            <person name="Dirks B."/>
            <person name="Chapman J."/>
            <person name="Salamov A."/>
            <person name="Terry A."/>
            <person name="Shapiro H."/>
            <person name="Lindquist E."/>
            <person name="Kapitonov V.V."/>
            <person name="Jurka J."/>
            <person name="Genikhovich G."/>
            <person name="Grigoriev I.V."/>
            <person name="Lucas S.M."/>
            <person name="Steele R.E."/>
            <person name="Finnerty J.R."/>
            <person name="Technau U."/>
            <person name="Martindale M.Q."/>
            <person name="Rokhsar D.S."/>
        </authorList>
    </citation>
    <scope>NUCLEOTIDE SEQUENCE [LARGE SCALE GENOMIC DNA]</scope>
    <source>
        <strain evidence="3">CH2 X CH6</strain>
    </source>
</reference>
<dbReference type="InterPro" id="IPR036514">
    <property type="entry name" value="SGNH_hydro_sf"/>
</dbReference>
<keyword evidence="3" id="KW-1185">Reference proteome</keyword>
<dbReference type="Proteomes" id="UP000001593">
    <property type="component" value="Unassembled WGS sequence"/>
</dbReference>
<accession>A7SCU9</accession>
<dbReference type="PANTHER" id="PTHR14469">
    <property type="entry name" value="SARCOMA ANTIGEN NY-SAR-23"/>
    <property type="match status" value="1"/>
</dbReference>
<dbReference type="PhylomeDB" id="A7SCU9"/>
<evidence type="ECO:0000256" key="1">
    <source>
        <dbReference type="ARBA" id="ARBA00037957"/>
    </source>
</evidence>
<protein>
    <submittedName>
        <fullName evidence="2">Uncharacterized protein</fullName>
    </submittedName>
</protein>
<proteinExistence type="inferred from homology"/>
<dbReference type="InParanoid" id="A7SCU9"/>
<feature type="non-terminal residue" evidence="2">
    <location>
        <position position="267"/>
    </location>
</feature>